<dbReference type="OrthoDB" id="9801609at2"/>
<feature type="domain" description="Glycosyl transferase family 1" evidence="2">
    <location>
        <begin position="169"/>
        <end position="319"/>
    </location>
</feature>
<dbReference type="GO" id="GO:0009103">
    <property type="term" value="P:lipopolysaccharide biosynthetic process"/>
    <property type="evidence" value="ECO:0007669"/>
    <property type="project" value="TreeGrafter"/>
</dbReference>
<protein>
    <submittedName>
        <fullName evidence="3">Glycosyltransferase family 4 protein</fullName>
    </submittedName>
</protein>
<dbReference type="SUPFAM" id="SSF53756">
    <property type="entry name" value="UDP-Glycosyltransferase/glycogen phosphorylase"/>
    <property type="match status" value="1"/>
</dbReference>
<evidence type="ECO:0000259" key="2">
    <source>
        <dbReference type="Pfam" id="PF00534"/>
    </source>
</evidence>
<dbReference type="CDD" id="cd03809">
    <property type="entry name" value="GT4_MtfB-like"/>
    <property type="match status" value="1"/>
</dbReference>
<dbReference type="PANTHER" id="PTHR46401">
    <property type="entry name" value="GLYCOSYLTRANSFERASE WBBK-RELATED"/>
    <property type="match status" value="1"/>
</dbReference>
<keyword evidence="1 3" id="KW-0808">Transferase</keyword>
<organism evidence="3 4">
    <name type="scientific">Flavobacterium luteum</name>
    <dbReference type="NCBI Taxonomy" id="2026654"/>
    <lineage>
        <taxon>Bacteria</taxon>
        <taxon>Pseudomonadati</taxon>
        <taxon>Bacteroidota</taxon>
        <taxon>Flavobacteriia</taxon>
        <taxon>Flavobacteriales</taxon>
        <taxon>Flavobacteriaceae</taxon>
        <taxon>Flavobacterium</taxon>
    </lineage>
</organism>
<keyword evidence="4" id="KW-1185">Reference proteome</keyword>
<accession>A0A7J5AHI1</accession>
<dbReference type="GO" id="GO:0016757">
    <property type="term" value="F:glycosyltransferase activity"/>
    <property type="evidence" value="ECO:0007669"/>
    <property type="project" value="InterPro"/>
</dbReference>
<dbReference type="AlphaFoldDB" id="A0A7J5AHI1"/>
<name>A0A7J5AHI1_9FLAO</name>
<dbReference type="EMBL" id="WAEM01000002">
    <property type="protein sequence ID" value="KAB1157054.1"/>
    <property type="molecule type" value="Genomic_DNA"/>
</dbReference>
<evidence type="ECO:0000256" key="1">
    <source>
        <dbReference type="ARBA" id="ARBA00022679"/>
    </source>
</evidence>
<dbReference type="RefSeq" id="WP_151107048.1">
    <property type="nucleotide sequence ID" value="NZ_WAEM01000002.1"/>
</dbReference>
<dbReference type="Proteomes" id="UP000490922">
    <property type="component" value="Unassembled WGS sequence"/>
</dbReference>
<gene>
    <name evidence="3" type="ORF">F6464_06840</name>
</gene>
<reference evidence="3 4" key="1">
    <citation type="submission" date="2019-09" db="EMBL/GenBank/DDBJ databases">
        <title>Flavobacterium sp. nov., isolated from glacier ice.</title>
        <authorList>
            <person name="Liu Q."/>
        </authorList>
    </citation>
    <scope>NUCLEOTIDE SEQUENCE [LARGE SCALE GENOMIC DNA]</scope>
    <source>
        <strain evidence="3 4">NBRC 112527</strain>
    </source>
</reference>
<dbReference type="PANTHER" id="PTHR46401:SF2">
    <property type="entry name" value="GLYCOSYLTRANSFERASE WBBK-RELATED"/>
    <property type="match status" value="1"/>
</dbReference>
<comment type="caution">
    <text evidence="3">The sequence shown here is derived from an EMBL/GenBank/DDBJ whole genome shotgun (WGS) entry which is preliminary data.</text>
</comment>
<evidence type="ECO:0000313" key="4">
    <source>
        <dbReference type="Proteomes" id="UP000490922"/>
    </source>
</evidence>
<evidence type="ECO:0000313" key="3">
    <source>
        <dbReference type="EMBL" id="KAB1157054.1"/>
    </source>
</evidence>
<dbReference type="InterPro" id="IPR001296">
    <property type="entry name" value="Glyco_trans_1"/>
</dbReference>
<proteinExistence type="predicted"/>
<dbReference type="Gene3D" id="3.40.50.2000">
    <property type="entry name" value="Glycogen Phosphorylase B"/>
    <property type="match status" value="1"/>
</dbReference>
<dbReference type="Pfam" id="PF00534">
    <property type="entry name" value="Glycos_transf_1"/>
    <property type="match status" value="1"/>
</dbReference>
<sequence length="353" mass="41124">MNNKIYINGRFLTQELTGVQRVASEISLHLQKHYKERLIFLYPNEEIKNSYAKKFQCVKIGFLKGHLWEQIELPLFMYKNHGDVLLNFCNTAPILFNKNIIVIHDMAVKQSHDWFDWKFVKLYNFLFFFNTKFAKKIITVSNFSKSEILKYYPKTIESKIEVIYLASFIEPKEEKADKRNYFLTIGSISKRKNLLTIIKAFKKLNPNKYFLKIVGGTNKKIFDVDLPSDDLNIEYLGNVSDIELYQLLAEAKAVINASVYEGFGLPPLEAMSLNTPCILSKIPVHEELYGQTAFFFEPLNSIQLTQKIEELTNSNIYESLCIKSSQLAQNFTWEKTSKDYIKCIEYLISVSKL</sequence>